<dbReference type="EMBL" id="JBJUIK010000017">
    <property type="protein sequence ID" value="KAL3497479.1"/>
    <property type="molecule type" value="Genomic_DNA"/>
</dbReference>
<proteinExistence type="predicted"/>
<protein>
    <submittedName>
        <fullName evidence="1">Uncharacterized protein</fullName>
    </submittedName>
</protein>
<dbReference type="Proteomes" id="UP001630127">
    <property type="component" value="Unassembled WGS sequence"/>
</dbReference>
<accession>A0ABD2XWE6</accession>
<reference evidence="1 2" key="1">
    <citation type="submission" date="2024-11" db="EMBL/GenBank/DDBJ databases">
        <title>A near-complete genome assembly of Cinchona calisaya.</title>
        <authorList>
            <person name="Lian D.C."/>
            <person name="Zhao X.W."/>
            <person name="Wei L."/>
        </authorList>
    </citation>
    <scope>NUCLEOTIDE SEQUENCE [LARGE SCALE GENOMIC DNA]</scope>
    <source>
        <tissue evidence="1">Nenye</tissue>
    </source>
</reference>
<keyword evidence="2" id="KW-1185">Reference proteome</keyword>
<name>A0ABD2XWE6_9GENT</name>
<sequence>MAATKSPIAVSNPEAVLDINEDYSPLQVVVASSNLSVDVCAAVMQPPTSNAATITNAAALNKAAISIKMTKKWSELIPLHPNMTLAIIPLLRKVELDVQRLLNWVDMQLHQLLLPLPVYLPLILLLPWNMHRGLLKGTIWQLPNSTIRMLLKPHEMSQLKRPSLKTPKLSRLLTAKEL</sequence>
<gene>
    <name evidence="1" type="ORF">ACH5RR_040211</name>
</gene>
<evidence type="ECO:0000313" key="1">
    <source>
        <dbReference type="EMBL" id="KAL3497479.1"/>
    </source>
</evidence>
<organism evidence="1 2">
    <name type="scientific">Cinchona calisaya</name>
    <dbReference type="NCBI Taxonomy" id="153742"/>
    <lineage>
        <taxon>Eukaryota</taxon>
        <taxon>Viridiplantae</taxon>
        <taxon>Streptophyta</taxon>
        <taxon>Embryophyta</taxon>
        <taxon>Tracheophyta</taxon>
        <taxon>Spermatophyta</taxon>
        <taxon>Magnoliopsida</taxon>
        <taxon>eudicotyledons</taxon>
        <taxon>Gunneridae</taxon>
        <taxon>Pentapetalae</taxon>
        <taxon>asterids</taxon>
        <taxon>lamiids</taxon>
        <taxon>Gentianales</taxon>
        <taxon>Rubiaceae</taxon>
        <taxon>Cinchonoideae</taxon>
        <taxon>Cinchoneae</taxon>
        <taxon>Cinchona</taxon>
    </lineage>
</organism>
<comment type="caution">
    <text evidence="1">The sequence shown here is derived from an EMBL/GenBank/DDBJ whole genome shotgun (WGS) entry which is preliminary data.</text>
</comment>
<dbReference type="AlphaFoldDB" id="A0ABD2XWE6"/>
<evidence type="ECO:0000313" key="2">
    <source>
        <dbReference type="Proteomes" id="UP001630127"/>
    </source>
</evidence>